<gene>
    <name evidence="7" type="ORF">GUITHDRAFT_81737</name>
</gene>
<dbReference type="PROSITE" id="PS50059">
    <property type="entry name" value="FKBP_PPIASE"/>
    <property type="match status" value="1"/>
</dbReference>
<dbReference type="InterPro" id="IPR001179">
    <property type="entry name" value="PPIase_FKBP_dom"/>
</dbReference>
<proteinExistence type="predicted"/>
<dbReference type="GeneID" id="17289861"/>
<dbReference type="Pfam" id="PF00254">
    <property type="entry name" value="FKBP_C"/>
    <property type="match status" value="1"/>
</dbReference>
<dbReference type="EnsemblProtists" id="EKX33128">
    <property type="protein sequence ID" value="EKX33128"/>
    <property type="gene ID" value="GUITHDRAFT_81737"/>
</dbReference>
<dbReference type="RefSeq" id="XP_005820108.1">
    <property type="nucleotide sequence ID" value="XM_005820051.1"/>
</dbReference>
<dbReference type="Gene3D" id="3.10.50.40">
    <property type="match status" value="1"/>
</dbReference>
<dbReference type="AlphaFoldDB" id="L1IA67"/>
<dbReference type="PANTHER" id="PTHR10516:SF443">
    <property type="entry name" value="FK506-BINDING PROTEIN 59-RELATED"/>
    <property type="match status" value="1"/>
</dbReference>
<keyword evidence="3 5" id="KW-0697">Rotamase</keyword>
<evidence type="ECO:0000313" key="7">
    <source>
        <dbReference type="EMBL" id="EKX33128.1"/>
    </source>
</evidence>
<keyword evidence="4 5" id="KW-0413">Isomerase</keyword>
<dbReference type="eggNOG" id="KOG0544">
    <property type="taxonomic scope" value="Eukaryota"/>
</dbReference>
<dbReference type="OMA" id="ETITVHC"/>
<reference evidence="7 9" key="1">
    <citation type="journal article" date="2012" name="Nature">
        <title>Algal genomes reveal evolutionary mosaicism and the fate of nucleomorphs.</title>
        <authorList>
            <consortium name="DOE Joint Genome Institute"/>
            <person name="Curtis B.A."/>
            <person name="Tanifuji G."/>
            <person name="Burki F."/>
            <person name="Gruber A."/>
            <person name="Irimia M."/>
            <person name="Maruyama S."/>
            <person name="Arias M.C."/>
            <person name="Ball S.G."/>
            <person name="Gile G.H."/>
            <person name="Hirakawa Y."/>
            <person name="Hopkins J.F."/>
            <person name="Kuo A."/>
            <person name="Rensing S.A."/>
            <person name="Schmutz J."/>
            <person name="Symeonidi A."/>
            <person name="Elias M."/>
            <person name="Eveleigh R.J."/>
            <person name="Herman E.K."/>
            <person name="Klute M.J."/>
            <person name="Nakayama T."/>
            <person name="Obornik M."/>
            <person name="Reyes-Prieto A."/>
            <person name="Armbrust E.V."/>
            <person name="Aves S.J."/>
            <person name="Beiko R.G."/>
            <person name="Coutinho P."/>
            <person name="Dacks J.B."/>
            <person name="Durnford D.G."/>
            <person name="Fast N.M."/>
            <person name="Green B.R."/>
            <person name="Grisdale C.J."/>
            <person name="Hempel F."/>
            <person name="Henrissat B."/>
            <person name="Hoppner M.P."/>
            <person name="Ishida K."/>
            <person name="Kim E."/>
            <person name="Koreny L."/>
            <person name="Kroth P.G."/>
            <person name="Liu Y."/>
            <person name="Malik S.B."/>
            <person name="Maier U.G."/>
            <person name="McRose D."/>
            <person name="Mock T."/>
            <person name="Neilson J.A."/>
            <person name="Onodera N.T."/>
            <person name="Poole A.M."/>
            <person name="Pritham E.J."/>
            <person name="Richards T.A."/>
            <person name="Rocap G."/>
            <person name="Roy S.W."/>
            <person name="Sarai C."/>
            <person name="Schaack S."/>
            <person name="Shirato S."/>
            <person name="Slamovits C.H."/>
            <person name="Spencer D.F."/>
            <person name="Suzuki S."/>
            <person name="Worden A.Z."/>
            <person name="Zauner S."/>
            <person name="Barry K."/>
            <person name="Bell C."/>
            <person name="Bharti A.K."/>
            <person name="Crow J.A."/>
            <person name="Grimwood J."/>
            <person name="Kramer R."/>
            <person name="Lindquist E."/>
            <person name="Lucas S."/>
            <person name="Salamov A."/>
            <person name="McFadden G.I."/>
            <person name="Lane C.E."/>
            <person name="Keeling P.J."/>
            <person name="Gray M.W."/>
            <person name="Grigoriev I.V."/>
            <person name="Archibald J.M."/>
        </authorList>
    </citation>
    <scope>NUCLEOTIDE SEQUENCE</scope>
    <source>
        <strain evidence="7 9">CCMP2712</strain>
    </source>
</reference>
<name>L1IA67_GUITC</name>
<dbReference type="SUPFAM" id="SSF54534">
    <property type="entry name" value="FKBP-like"/>
    <property type="match status" value="1"/>
</dbReference>
<comment type="catalytic activity">
    <reaction evidence="1 5">
        <text>[protein]-peptidylproline (omega=180) = [protein]-peptidylproline (omega=0)</text>
        <dbReference type="Rhea" id="RHEA:16237"/>
        <dbReference type="Rhea" id="RHEA-COMP:10747"/>
        <dbReference type="Rhea" id="RHEA-COMP:10748"/>
        <dbReference type="ChEBI" id="CHEBI:83833"/>
        <dbReference type="ChEBI" id="CHEBI:83834"/>
        <dbReference type="EC" id="5.2.1.8"/>
    </reaction>
</comment>
<dbReference type="InterPro" id="IPR050689">
    <property type="entry name" value="FKBP-type_PPIase"/>
</dbReference>
<organism evidence="7">
    <name type="scientific">Guillardia theta (strain CCMP2712)</name>
    <name type="common">Cryptophyte</name>
    <dbReference type="NCBI Taxonomy" id="905079"/>
    <lineage>
        <taxon>Eukaryota</taxon>
        <taxon>Cryptophyceae</taxon>
        <taxon>Pyrenomonadales</taxon>
        <taxon>Geminigeraceae</taxon>
        <taxon>Guillardia</taxon>
    </lineage>
</organism>
<dbReference type="PaxDb" id="55529-EKX33128"/>
<dbReference type="EC" id="5.2.1.8" evidence="2 5"/>
<evidence type="ECO:0000256" key="1">
    <source>
        <dbReference type="ARBA" id="ARBA00000971"/>
    </source>
</evidence>
<dbReference type="STRING" id="905079.L1IA67"/>
<dbReference type="KEGG" id="gtt:GUITHDRAFT_81737"/>
<evidence type="ECO:0000256" key="5">
    <source>
        <dbReference type="PROSITE-ProRule" id="PRU00277"/>
    </source>
</evidence>
<reference evidence="9" key="2">
    <citation type="submission" date="2012-11" db="EMBL/GenBank/DDBJ databases">
        <authorList>
            <person name="Kuo A."/>
            <person name="Curtis B.A."/>
            <person name="Tanifuji G."/>
            <person name="Burki F."/>
            <person name="Gruber A."/>
            <person name="Irimia M."/>
            <person name="Maruyama S."/>
            <person name="Arias M.C."/>
            <person name="Ball S.G."/>
            <person name="Gile G.H."/>
            <person name="Hirakawa Y."/>
            <person name="Hopkins J.F."/>
            <person name="Rensing S.A."/>
            <person name="Schmutz J."/>
            <person name="Symeonidi A."/>
            <person name="Elias M."/>
            <person name="Eveleigh R.J."/>
            <person name="Herman E.K."/>
            <person name="Klute M.J."/>
            <person name="Nakayama T."/>
            <person name="Obornik M."/>
            <person name="Reyes-Prieto A."/>
            <person name="Armbrust E.V."/>
            <person name="Aves S.J."/>
            <person name="Beiko R.G."/>
            <person name="Coutinho P."/>
            <person name="Dacks J.B."/>
            <person name="Durnford D.G."/>
            <person name="Fast N.M."/>
            <person name="Green B.R."/>
            <person name="Grisdale C."/>
            <person name="Hempe F."/>
            <person name="Henrissat B."/>
            <person name="Hoppner M.P."/>
            <person name="Ishida K.-I."/>
            <person name="Kim E."/>
            <person name="Koreny L."/>
            <person name="Kroth P.G."/>
            <person name="Liu Y."/>
            <person name="Malik S.-B."/>
            <person name="Maier U.G."/>
            <person name="McRose D."/>
            <person name="Mock T."/>
            <person name="Neilson J.A."/>
            <person name="Onodera N.T."/>
            <person name="Poole A.M."/>
            <person name="Pritham E.J."/>
            <person name="Richards T.A."/>
            <person name="Rocap G."/>
            <person name="Roy S.W."/>
            <person name="Sarai C."/>
            <person name="Schaack S."/>
            <person name="Shirato S."/>
            <person name="Slamovits C.H."/>
            <person name="Spencer D.F."/>
            <person name="Suzuki S."/>
            <person name="Worden A.Z."/>
            <person name="Zauner S."/>
            <person name="Barry K."/>
            <person name="Bell C."/>
            <person name="Bharti A.K."/>
            <person name="Crow J.A."/>
            <person name="Grimwood J."/>
            <person name="Kramer R."/>
            <person name="Lindquist E."/>
            <person name="Lucas S."/>
            <person name="Salamov A."/>
            <person name="McFadden G.I."/>
            <person name="Lane C.E."/>
            <person name="Keeling P.J."/>
            <person name="Gray M.W."/>
            <person name="Grigoriev I.V."/>
            <person name="Archibald J.M."/>
        </authorList>
    </citation>
    <scope>NUCLEOTIDE SEQUENCE</scope>
    <source>
        <strain evidence="9">CCMP2712</strain>
    </source>
</reference>
<dbReference type="PANTHER" id="PTHR10516">
    <property type="entry name" value="PEPTIDYL-PROLYL CIS-TRANS ISOMERASE"/>
    <property type="match status" value="1"/>
</dbReference>
<dbReference type="OrthoDB" id="1902587at2759"/>
<evidence type="ECO:0000313" key="8">
    <source>
        <dbReference type="EnsemblProtists" id="EKX33128"/>
    </source>
</evidence>
<feature type="domain" description="PPIase FKBP-type" evidence="6">
    <location>
        <begin position="25"/>
        <end position="116"/>
    </location>
</feature>
<dbReference type="HOGENOM" id="CLU_013615_12_2_1"/>
<dbReference type="EMBL" id="JH993155">
    <property type="protein sequence ID" value="EKX33128.1"/>
    <property type="molecule type" value="Genomic_DNA"/>
</dbReference>
<dbReference type="Proteomes" id="UP000011087">
    <property type="component" value="Unassembled WGS sequence"/>
</dbReference>
<sequence>MQALAGYATKFEVVRAGAGQVVKKGSTVTVHATGTVKESGYKFWSTKDPGQSPFEYQAGVGGVITGWDQGCLGMALGEIRRLDIPAHEGYGASGFPAWKIPPNGSLIFEIEVLKIK</sequence>
<evidence type="ECO:0000256" key="4">
    <source>
        <dbReference type="ARBA" id="ARBA00023235"/>
    </source>
</evidence>
<protein>
    <recommendedName>
        <fullName evidence="2 5">peptidylprolyl isomerase</fullName>
        <ecNumber evidence="2 5">5.2.1.8</ecNumber>
    </recommendedName>
</protein>
<dbReference type="GO" id="GO:0005737">
    <property type="term" value="C:cytoplasm"/>
    <property type="evidence" value="ECO:0007669"/>
    <property type="project" value="TreeGrafter"/>
</dbReference>
<evidence type="ECO:0000259" key="6">
    <source>
        <dbReference type="PROSITE" id="PS50059"/>
    </source>
</evidence>
<evidence type="ECO:0000313" key="9">
    <source>
        <dbReference type="Proteomes" id="UP000011087"/>
    </source>
</evidence>
<evidence type="ECO:0000256" key="3">
    <source>
        <dbReference type="ARBA" id="ARBA00023110"/>
    </source>
</evidence>
<accession>L1IA67</accession>
<reference evidence="8" key="3">
    <citation type="submission" date="2015-06" db="UniProtKB">
        <authorList>
            <consortium name="EnsemblProtists"/>
        </authorList>
    </citation>
    <scope>IDENTIFICATION</scope>
</reference>
<dbReference type="InterPro" id="IPR046357">
    <property type="entry name" value="PPIase_dom_sf"/>
</dbReference>
<evidence type="ECO:0000256" key="2">
    <source>
        <dbReference type="ARBA" id="ARBA00013194"/>
    </source>
</evidence>
<dbReference type="GO" id="GO:0003755">
    <property type="term" value="F:peptidyl-prolyl cis-trans isomerase activity"/>
    <property type="evidence" value="ECO:0007669"/>
    <property type="project" value="UniProtKB-KW"/>
</dbReference>
<keyword evidence="9" id="KW-1185">Reference proteome</keyword>